<keyword evidence="3" id="KW-0378">Hydrolase</keyword>
<feature type="transmembrane region" description="Helical" evidence="1">
    <location>
        <begin position="162"/>
        <end position="180"/>
    </location>
</feature>
<keyword evidence="1" id="KW-0812">Transmembrane</keyword>
<dbReference type="RefSeq" id="WP_044907396.1">
    <property type="nucleotide sequence ID" value="NZ_JQIF01000097.1"/>
</dbReference>
<comment type="caution">
    <text evidence="3">The sequence shown here is derived from an EMBL/GenBank/DDBJ whole genome shotgun (WGS) entry which is preliminary data.</text>
</comment>
<dbReference type="EMBL" id="JQIF01000097">
    <property type="protein sequence ID" value="KGJ51828.1"/>
    <property type="molecule type" value="Genomic_DNA"/>
</dbReference>
<feature type="domain" description="CAAX prenyl protease 2/Lysostaphin resistance protein A-like" evidence="2">
    <location>
        <begin position="130"/>
        <end position="228"/>
    </location>
</feature>
<evidence type="ECO:0000313" key="4">
    <source>
        <dbReference type="Proteomes" id="UP000030008"/>
    </source>
</evidence>
<feature type="transmembrane region" description="Helical" evidence="1">
    <location>
        <begin position="90"/>
        <end position="110"/>
    </location>
</feature>
<evidence type="ECO:0000256" key="1">
    <source>
        <dbReference type="SAM" id="Phobius"/>
    </source>
</evidence>
<keyword evidence="3" id="KW-0645">Protease</keyword>
<dbReference type="GO" id="GO:0080120">
    <property type="term" value="P:CAAX-box protein maturation"/>
    <property type="evidence" value="ECO:0007669"/>
    <property type="project" value="UniProtKB-ARBA"/>
</dbReference>
<feature type="transmembrane region" description="Helical" evidence="1">
    <location>
        <begin position="130"/>
        <end position="150"/>
    </location>
</feature>
<keyword evidence="1" id="KW-0472">Membrane</keyword>
<feature type="transmembrane region" description="Helical" evidence="1">
    <location>
        <begin position="216"/>
        <end position="234"/>
    </location>
</feature>
<reference evidence="3 4" key="1">
    <citation type="submission" date="2014-08" db="EMBL/GenBank/DDBJ databases">
        <title>Clostridium innocuum, an unnegligible vancomycin-resistant pathogen causing extra-intestinal infections.</title>
        <authorList>
            <person name="Feng Y."/>
            <person name="Chiu C.-H."/>
        </authorList>
    </citation>
    <scope>NUCLEOTIDE SEQUENCE [LARGE SCALE GENOMIC DNA]</scope>
    <source>
        <strain evidence="3 4">AN88</strain>
    </source>
</reference>
<proteinExistence type="predicted"/>
<dbReference type="GO" id="GO:0004175">
    <property type="term" value="F:endopeptidase activity"/>
    <property type="evidence" value="ECO:0007669"/>
    <property type="project" value="UniProtKB-ARBA"/>
</dbReference>
<dbReference type="Pfam" id="PF02517">
    <property type="entry name" value="Rce1-like"/>
    <property type="match status" value="1"/>
</dbReference>
<feature type="transmembrane region" description="Helical" evidence="1">
    <location>
        <begin position="7"/>
        <end position="28"/>
    </location>
</feature>
<feature type="transmembrane region" description="Helical" evidence="1">
    <location>
        <begin position="192"/>
        <end position="209"/>
    </location>
</feature>
<dbReference type="PANTHER" id="PTHR36435">
    <property type="entry name" value="SLR1288 PROTEIN"/>
    <property type="match status" value="1"/>
</dbReference>
<organism evidence="3 4">
    <name type="scientific">Clostridium innocuum</name>
    <dbReference type="NCBI Taxonomy" id="1522"/>
    <lineage>
        <taxon>Bacteria</taxon>
        <taxon>Bacillati</taxon>
        <taxon>Bacillota</taxon>
        <taxon>Clostridia</taxon>
        <taxon>Eubacteriales</taxon>
        <taxon>Clostridiaceae</taxon>
        <taxon>Clostridium</taxon>
    </lineage>
</organism>
<feature type="transmembrane region" description="Helical" evidence="1">
    <location>
        <begin position="48"/>
        <end position="69"/>
    </location>
</feature>
<dbReference type="InterPro" id="IPR003675">
    <property type="entry name" value="Rce1/LyrA-like_dom"/>
</dbReference>
<dbReference type="Proteomes" id="UP000030008">
    <property type="component" value="Unassembled WGS sequence"/>
</dbReference>
<protein>
    <submittedName>
        <fullName evidence="3">CAAX protease</fullName>
    </submittedName>
</protein>
<name>A0A099I4N7_CLOIN</name>
<gene>
    <name evidence="3" type="ORF">CIAN88_18910</name>
</gene>
<keyword evidence="1" id="KW-1133">Transmembrane helix</keyword>
<sequence length="235" mass="25704">METKPAVYSLSIGRMLALLVHYFAGYLYVYRIVATKITLAVEPGATILLPWVQLLIYVFTAGVAILLAWPVLRDSWMKFRRNTGANLKMSAYLIVVILAVNMLLSLLIGLLTQTGNSVNQEEIRNASTVLPLMTILSTCVFAPIIEEMVFRAGAFSCLRSRIGFWAAAIISSILFGSIHIVDSLLAGNLVDVSYLLVYAGIGMVLAYGYEKSSSCLVPGMVHAGNNIISMLFMLL</sequence>
<dbReference type="InterPro" id="IPR052710">
    <property type="entry name" value="CAAX_protease"/>
</dbReference>
<evidence type="ECO:0000259" key="2">
    <source>
        <dbReference type="Pfam" id="PF02517"/>
    </source>
</evidence>
<dbReference type="GO" id="GO:0006508">
    <property type="term" value="P:proteolysis"/>
    <property type="evidence" value="ECO:0007669"/>
    <property type="project" value="UniProtKB-KW"/>
</dbReference>
<dbReference type="PANTHER" id="PTHR36435:SF1">
    <property type="entry name" value="CAAX AMINO TERMINAL PROTEASE FAMILY PROTEIN"/>
    <property type="match status" value="1"/>
</dbReference>
<accession>A0A099I4N7</accession>
<evidence type="ECO:0000313" key="3">
    <source>
        <dbReference type="EMBL" id="KGJ51828.1"/>
    </source>
</evidence>
<dbReference type="AlphaFoldDB" id="A0A099I4N7"/>